<organism evidence="4 6">
    <name type="scientific">Chitinophaga sancti</name>
    <dbReference type="NCBI Taxonomy" id="1004"/>
    <lineage>
        <taxon>Bacteria</taxon>
        <taxon>Pseudomonadati</taxon>
        <taxon>Bacteroidota</taxon>
        <taxon>Chitinophagia</taxon>
        <taxon>Chitinophagales</taxon>
        <taxon>Chitinophagaceae</taxon>
        <taxon>Chitinophaga</taxon>
    </lineage>
</organism>
<sequence>MKTTRNNKKIVAAVKTTTANDLISQTFKSASTIEFISEELIDFSPMNKRRKYSKESLEQLAESLVSKDFIHEPTVRKKGKRFELVVGQRRLMAARLGGIKIIRCKVVDLDDAQVREIQLTENLQRENQHPLDESAVICEMMETGMSVAEIAHRIGKSERFVYARKSLSALIDEIKDILWNDKFTMQQAFEIATLSSDAQQAFFENCCEEWQNENFKIRDFNWEISRLRCDLTKAPFDIEADHLIPDAGNCNSCPHNSACASSLFPEFADTAICSKKSCFQKKCEAHFYLMFSATFAEHMPAAFVFRGSMPDLVKHILSQLGAEELPVYTSWEVNECREPQMPDINDYYTEDEDCTDGETFTDIGQARYEEDLTEYKVELAEYHQKLDTESVQGIFFDGQDIRPYRFFPRVKASEEKTPVFTAKEVELAIKNGTADEELLSGEVKRLNDRETRSKELDSEKVQKEVYMQSVTFFEDISNKRELLEADIVASRYLVINAMNWATKNAIVQFLFPDNDRLSSVPIEDMYNRLRDLTEAEFCYLIRITVAGNDQSKNVKDFFGHLLYKMAESAGVDVAVIEKNQKAVTQKRESRVKERIAFMNRKLTSLAAKKKRLAGQKEENNEDAEIFQDEE</sequence>
<proteinExistence type="inferred from homology"/>
<dbReference type="GO" id="GO:0005694">
    <property type="term" value="C:chromosome"/>
    <property type="evidence" value="ECO:0007669"/>
    <property type="project" value="TreeGrafter"/>
</dbReference>
<evidence type="ECO:0000256" key="1">
    <source>
        <dbReference type="ARBA" id="ARBA00006295"/>
    </source>
</evidence>
<dbReference type="InterPro" id="IPR003115">
    <property type="entry name" value="ParB_N"/>
</dbReference>
<dbReference type="SUPFAM" id="SSF110849">
    <property type="entry name" value="ParB/Sulfiredoxin"/>
    <property type="match status" value="1"/>
</dbReference>
<evidence type="ECO:0000259" key="3">
    <source>
        <dbReference type="SMART" id="SM00470"/>
    </source>
</evidence>
<reference evidence="5 7" key="2">
    <citation type="submission" date="2023-11" db="EMBL/GenBank/DDBJ databases">
        <title>MicrobeMod: A computational toolkit for identifying prokaryotic methylation and restriction-modification with nanopore sequencing.</title>
        <authorList>
            <person name="Crits-Christoph A."/>
            <person name="Kang S.C."/>
            <person name="Lee H."/>
            <person name="Ostrov N."/>
        </authorList>
    </citation>
    <scope>NUCLEOTIDE SEQUENCE [LARGE SCALE GENOMIC DNA]</scope>
    <source>
        <strain evidence="5 7">ATCC 23090</strain>
    </source>
</reference>
<dbReference type="SMART" id="SM00470">
    <property type="entry name" value="ParB"/>
    <property type="match status" value="1"/>
</dbReference>
<dbReference type="InterPro" id="IPR036086">
    <property type="entry name" value="ParB/Sulfiredoxin_sf"/>
</dbReference>
<dbReference type="AlphaFoldDB" id="A0A1K1T0C5"/>
<keyword evidence="7" id="KW-1185">Reference proteome</keyword>
<feature type="compositionally biased region" description="Acidic residues" evidence="2">
    <location>
        <begin position="619"/>
        <end position="630"/>
    </location>
</feature>
<comment type="similarity">
    <text evidence="1">Belongs to the ParB family.</text>
</comment>
<evidence type="ECO:0000313" key="6">
    <source>
        <dbReference type="Proteomes" id="UP000183788"/>
    </source>
</evidence>
<feature type="region of interest" description="Disordered" evidence="2">
    <location>
        <begin position="609"/>
        <end position="630"/>
    </location>
</feature>
<feature type="domain" description="ParB-like N-terminal" evidence="3">
    <location>
        <begin position="34"/>
        <end position="123"/>
    </location>
</feature>
<dbReference type="SUPFAM" id="SSF109709">
    <property type="entry name" value="KorB DNA-binding domain-like"/>
    <property type="match status" value="1"/>
</dbReference>
<dbReference type="EMBL" id="FPIZ01000043">
    <property type="protein sequence ID" value="SFW89775.1"/>
    <property type="molecule type" value="Genomic_DNA"/>
</dbReference>
<dbReference type="InterPro" id="IPR004437">
    <property type="entry name" value="ParB/RepB/Spo0J"/>
</dbReference>
<dbReference type="GO" id="GO:0003677">
    <property type="term" value="F:DNA binding"/>
    <property type="evidence" value="ECO:0007669"/>
    <property type="project" value="InterPro"/>
</dbReference>
<dbReference type="PANTHER" id="PTHR33375:SF7">
    <property type="entry name" value="CHROMOSOME 2-PARTITIONING PROTEIN PARB-RELATED"/>
    <property type="match status" value="1"/>
</dbReference>
<evidence type="ECO:0000256" key="2">
    <source>
        <dbReference type="SAM" id="MobiDB-lite"/>
    </source>
</evidence>
<dbReference type="RefSeq" id="WP_072366387.1">
    <property type="nucleotide sequence ID" value="NZ_CP139972.1"/>
</dbReference>
<dbReference type="Pfam" id="PF02195">
    <property type="entry name" value="ParB_N"/>
    <property type="match status" value="1"/>
</dbReference>
<dbReference type="Gene3D" id="3.90.1530.30">
    <property type="match status" value="1"/>
</dbReference>
<dbReference type="STRING" id="1004.SAMN05661012_06486"/>
<evidence type="ECO:0000313" key="7">
    <source>
        <dbReference type="Proteomes" id="UP001326715"/>
    </source>
</evidence>
<dbReference type="Proteomes" id="UP000183788">
    <property type="component" value="Unassembled WGS sequence"/>
</dbReference>
<dbReference type="OrthoDB" id="9796891at2"/>
<reference evidence="4 6" key="1">
    <citation type="submission" date="2016-11" db="EMBL/GenBank/DDBJ databases">
        <authorList>
            <person name="Jaros S."/>
            <person name="Januszkiewicz K."/>
            <person name="Wedrychowicz H."/>
        </authorList>
    </citation>
    <scope>NUCLEOTIDE SEQUENCE [LARGE SCALE GENOMIC DNA]</scope>
    <source>
        <strain evidence="4 6">DSM 784</strain>
    </source>
</reference>
<name>A0A1K1T0C5_9BACT</name>
<dbReference type="GO" id="GO:0007059">
    <property type="term" value="P:chromosome segregation"/>
    <property type="evidence" value="ECO:0007669"/>
    <property type="project" value="TreeGrafter"/>
</dbReference>
<evidence type="ECO:0000313" key="4">
    <source>
        <dbReference type="EMBL" id="SFW89775.1"/>
    </source>
</evidence>
<dbReference type="EMBL" id="CP140154">
    <property type="protein sequence ID" value="WQG88986.1"/>
    <property type="molecule type" value="Genomic_DNA"/>
</dbReference>
<dbReference type="PANTHER" id="PTHR33375">
    <property type="entry name" value="CHROMOSOME-PARTITIONING PROTEIN PARB-RELATED"/>
    <property type="match status" value="1"/>
</dbReference>
<dbReference type="InterPro" id="IPR041468">
    <property type="entry name" value="HTH_ParB/Spo0J"/>
</dbReference>
<dbReference type="Gene3D" id="1.10.10.2830">
    <property type="match status" value="1"/>
</dbReference>
<gene>
    <name evidence="4" type="ORF">SAMN05661012_06486</name>
    <name evidence="5" type="ORF">SR876_29075</name>
</gene>
<dbReference type="Pfam" id="PF17762">
    <property type="entry name" value="HTH_ParB"/>
    <property type="match status" value="1"/>
</dbReference>
<protein>
    <submittedName>
        <fullName evidence="4">ParB/RepB/Spo0J family partition protein</fullName>
    </submittedName>
</protein>
<dbReference type="Proteomes" id="UP001326715">
    <property type="component" value="Chromosome"/>
</dbReference>
<evidence type="ECO:0000313" key="5">
    <source>
        <dbReference type="EMBL" id="WQG88986.1"/>
    </source>
</evidence>
<dbReference type="InterPro" id="IPR050336">
    <property type="entry name" value="Chromosome_partition/occlusion"/>
</dbReference>
<dbReference type="NCBIfam" id="TIGR00180">
    <property type="entry name" value="parB_part"/>
    <property type="match status" value="1"/>
</dbReference>
<accession>A0A1K1T0C5</accession>